<evidence type="ECO:0000313" key="1">
    <source>
        <dbReference type="EMBL" id="MXR20104.1"/>
    </source>
</evidence>
<accession>A0A6B0SEE0</accession>
<organism evidence="1 2">
    <name type="scientific">Halobacterium bonnevillei</name>
    <dbReference type="NCBI Taxonomy" id="2692200"/>
    <lineage>
        <taxon>Archaea</taxon>
        <taxon>Methanobacteriati</taxon>
        <taxon>Methanobacteriota</taxon>
        <taxon>Stenosarchaea group</taxon>
        <taxon>Halobacteria</taxon>
        <taxon>Halobacteriales</taxon>
        <taxon>Halobacteriaceae</taxon>
        <taxon>Halobacterium</taxon>
    </lineage>
</organism>
<comment type="caution">
    <text evidence="1">The sequence shown here is derived from an EMBL/GenBank/DDBJ whole genome shotgun (WGS) entry which is preliminary data.</text>
</comment>
<reference evidence="1 2" key="1">
    <citation type="submission" date="2019-12" db="EMBL/GenBank/DDBJ databases">
        <title>Isolation and characterization of three novel carbon monoxide-oxidizing members of Halobacteria from salione crusts and soils.</title>
        <authorList>
            <person name="Myers M.R."/>
            <person name="King G.M."/>
        </authorList>
    </citation>
    <scope>NUCLEOTIDE SEQUENCE [LARGE SCALE GENOMIC DNA]</scope>
    <source>
        <strain evidence="1 2">PCN9</strain>
    </source>
</reference>
<protein>
    <submittedName>
        <fullName evidence="1">Uncharacterized protein</fullName>
    </submittedName>
</protein>
<sequence length="191" mass="20658">MSASRAANVDVVNDTNGLVALEPGPNIESDVVRESNGELVIDFTADGNADGVNVNSRYQVGVFDSSNTWSMPGTSLNDTPALDWQDGMGDDYAFAIRNQDMAEHGIRIAYEAADTDNFNGAYIYFQFEPTGANSQYLRIRIDESNGNNVEASSDTIPAGTAYRCSFLVDTRAVDADVDDTDLSGQIRISTF</sequence>
<name>A0A6B0SEE0_9EURY</name>
<dbReference type="AlphaFoldDB" id="A0A6B0SEE0"/>
<dbReference type="RefSeq" id="WP_159525661.1">
    <property type="nucleotide sequence ID" value="NZ_WUUU01000027.1"/>
</dbReference>
<dbReference type="Proteomes" id="UP000471521">
    <property type="component" value="Unassembled WGS sequence"/>
</dbReference>
<evidence type="ECO:0000313" key="2">
    <source>
        <dbReference type="Proteomes" id="UP000471521"/>
    </source>
</evidence>
<gene>
    <name evidence="1" type="ORF">GRX66_05615</name>
</gene>
<dbReference type="OrthoDB" id="330348at2157"/>
<keyword evidence="2" id="KW-1185">Reference proteome</keyword>
<proteinExistence type="predicted"/>
<dbReference type="EMBL" id="WUUU01000027">
    <property type="protein sequence ID" value="MXR20104.1"/>
    <property type="molecule type" value="Genomic_DNA"/>
</dbReference>